<evidence type="ECO:0000259" key="1">
    <source>
        <dbReference type="Pfam" id="PF03050"/>
    </source>
</evidence>
<reference evidence="2 3" key="1">
    <citation type="submission" date="2019-05" db="EMBL/GenBank/DDBJ databases">
        <authorList>
            <consortium name="Pathogen Informatics"/>
        </authorList>
    </citation>
    <scope>NUCLEOTIDE SEQUENCE [LARGE SCALE GENOMIC DNA]</scope>
    <source>
        <strain evidence="2 3">NCTC10696</strain>
    </source>
</reference>
<dbReference type="AlphaFoldDB" id="A0AAX3I361"/>
<name>A0AAX3I361_9PSED</name>
<protein>
    <submittedName>
        <fullName evidence="2">Protein TnpC1</fullName>
    </submittedName>
</protein>
<evidence type="ECO:0000313" key="3">
    <source>
        <dbReference type="Proteomes" id="UP000306562"/>
    </source>
</evidence>
<dbReference type="Pfam" id="PF03050">
    <property type="entry name" value="DDE_Tnp_IS66"/>
    <property type="match status" value="1"/>
</dbReference>
<gene>
    <name evidence="2" type="primary">tnpC1_4</name>
    <name evidence="2" type="ORF">NCTC10696_00900</name>
</gene>
<feature type="domain" description="Transposase IS66 central" evidence="1">
    <location>
        <begin position="1"/>
        <end position="38"/>
    </location>
</feature>
<proteinExistence type="predicted"/>
<dbReference type="EMBL" id="LR590482">
    <property type="protein sequence ID" value="VTQ91173.1"/>
    <property type="molecule type" value="Genomic_DNA"/>
</dbReference>
<accession>A0AAX3I361</accession>
<sequence length="55" mass="6522">MAHAQRNFFELHAKNKSTLAEQALRYIQLLYEIESEVAIWGRIYDSEYGKKKLYG</sequence>
<dbReference type="Proteomes" id="UP000306562">
    <property type="component" value="Chromosome"/>
</dbReference>
<evidence type="ECO:0000313" key="2">
    <source>
        <dbReference type="EMBL" id="VTQ91173.1"/>
    </source>
</evidence>
<organism evidence="2 3">
    <name type="scientific">Pseudomonas synxantha</name>
    <dbReference type="NCBI Taxonomy" id="47883"/>
    <lineage>
        <taxon>Bacteria</taxon>
        <taxon>Pseudomonadati</taxon>
        <taxon>Pseudomonadota</taxon>
        <taxon>Gammaproteobacteria</taxon>
        <taxon>Pseudomonadales</taxon>
        <taxon>Pseudomonadaceae</taxon>
        <taxon>Pseudomonas</taxon>
    </lineage>
</organism>
<dbReference type="InterPro" id="IPR004291">
    <property type="entry name" value="Transposase_IS66_central"/>
</dbReference>